<gene>
    <name evidence="2" type="ordered locus">Cyan7822_1528</name>
</gene>
<name>E0U5D2_GLOV7</name>
<feature type="transmembrane region" description="Helical" evidence="1">
    <location>
        <begin position="12"/>
        <end position="32"/>
    </location>
</feature>
<reference evidence="3" key="1">
    <citation type="journal article" date="2011" name="MBio">
        <title>Novel metabolic attributes of the genus Cyanothece, comprising a group of unicellular nitrogen-fixing Cyanobacteria.</title>
        <authorList>
            <person name="Bandyopadhyay A."/>
            <person name="Elvitigala T."/>
            <person name="Welsh E."/>
            <person name="Stockel J."/>
            <person name="Liberton M."/>
            <person name="Min H."/>
            <person name="Sherman L.A."/>
            <person name="Pakrasi H.B."/>
        </authorList>
    </citation>
    <scope>NUCLEOTIDE SEQUENCE [LARGE SCALE GENOMIC DNA]</scope>
    <source>
        <strain evidence="3">PCC 7822</strain>
    </source>
</reference>
<keyword evidence="1" id="KW-1133">Transmembrane helix</keyword>
<dbReference type="KEGG" id="cyj:Cyan7822_1528"/>
<dbReference type="HOGENOM" id="CLU_2616085_0_0_3"/>
<dbReference type="AlphaFoldDB" id="E0U5D2"/>
<protein>
    <submittedName>
        <fullName evidence="2">Uncharacterized protein</fullName>
    </submittedName>
</protein>
<accession>E0U5D2</accession>
<feature type="transmembrane region" description="Helical" evidence="1">
    <location>
        <begin position="38"/>
        <end position="56"/>
    </location>
</feature>
<dbReference type="Proteomes" id="UP000008206">
    <property type="component" value="Chromosome"/>
</dbReference>
<sequence>MINDQMRLLHSPVLLVFSIAALTILVLSAVTWEYLLEWAEGVISFALLFFLISSVMKTKHLIVSSGCDHCADIGTLLL</sequence>
<organism evidence="2 3">
    <name type="scientific">Gloeothece verrucosa (strain PCC 7822)</name>
    <name type="common">Cyanothece sp. (strain PCC 7822)</name>
    <dbReference type="NCBI Taxonomy" id="497965"/>
    <lineage>
        <taxon>Bacteria</taxon>
        <taxon>Bacillati</taxon>
        <taxon>Cyanobacteriota</taxon>
        <taxon>Cyanophyceae</taxon>
        <taxon>Oscillatoriophycideae</taxon>
        <taxon>Chroococcales</taxon>
        <taxon>Aphanothecaceae</taxon>
        <taxon>Gloeothece</taxon>
        <taxon>Gloeothece verrucosa</taxon>
    </lineage>
</organism>
<dbReference type="EMBL" id="CP002198">
    <property type="protein sequence ID" value="ADN13522.1"/>
    <property type="molecule type" value="Genomic_DNA"/>
</dbReference>
<keyword evidence="1" id="KW-0812">Transmembrane</keyword>
<evidence type="ECO:0000313" key="3">
    <source>
        <dbReference type="Proteomes" id="UP000008206"/>
    </source>
</evidence>
<evidence type="ECO:0000313" key="2">
    <source>
        <dbReference type="EMBL" id="ADN13522.1"/>
    </source>
</evidence>
<proteinExistence type="predicted"/>
<evidence type="ECO:0000256" key="1">
    <source>
        <dbReference type="SAM" id="Phobius"/>
    </source>
</evidence>
<keyword evidence="3" id="KW-1185">Reference proteome</keyword>
<keyword evidence="1" id="KW-0472">Membrane</keyword>